<feature type="binding site" evidence="7">
    <location>
        <position position="273"/>
    </location>
    <ligand>
        <name>Zn(2+)</name>
        <dbReference type="ChEBI" id="CHEBI:29105"/>
        <note>catalytic</note>
    </ligand>
</feature>
<proteinExistence type="inferred from homology"/>
<dbReference type="GO" id="GO:0046872">
    <property type="term" value="F:metal ion binding"/>
    <property type="evidence" value="ECO:0007669"/>
    <property type="project" value="UniProtKB-KW"/>
</dbReference>
<keyword evidence="2 7" id="KW-0479">Metal-binding</keyword>
<feature type="transmembrane region" description="Helical" evidence="9">
    <location>
        <begin position="169"/>
        <end position="194"/>
    </location>
</feature>
<comment type="similarity">
    <text evidence="8">Belongs to the peptidase M48 family.</text>
</comment>
<feature type="transmembrane region" description="Helical" evidence="9">
    <location>
        <begin position="58"/>
        <end position="79"/>
    </location>
</feature>
<keyword evidence="4 7" id="KW-0862">Zinc</keyword>
<evidence type="ECO:0000256" key="4">
    <source>
        <dbReference type="ARBA" id="ARBA00022833"/>
    </source>
</evidence>
<evidence type="ECO:0000259" key="11">
    <source>
        <dbReference type="Pfam" id="PF16491"/>
    </source>
</evidence>
<dbReference type="GO" id="GO:0071586">
    <property type="term" value="P:CAAX-box protein processing"/>
    <property type="evidence" value="ECO:0007669"/>
    <property type="project" value="InterPro"/>
</dbReference>
<evidence type="ECO:0000313" key="12">
    <source>
        <dbReference type="EMBL" id="EEV18348.1"/>
    </source>
</evidence>
<organism evidence="12 13">
    <name type="scientific">Campylobacter gracilis RM3268</name>
    <dbReference type="NCBI Taxonomy" id="553220"/>
    <lineage>
        <taxon>Bacteria</taxon>
        <taxon>Pseudomonadati</taxon>
        <taxon>Campylobacterota</taxon>
        <taxon>Epsilonproteobacteria</taxon>
        <taxon>Campylobacterales</taxon>
        <taxon>Campylobacteraceae</taxon>
        <taxon>Campylobacter</taxon>
    </lineage>
</organism>
<evidence type="ECO:0000256" key="2">
    <source>
        <dbReference type="ARBA" id="ARBA00022723"/>
    </source>
</evidence>
<dbReference type="EC" id="3.4.24.-" evidence="12"/>
<feature type="active site" description="Proton donor" evidence="6">
    <location>
        <position position="348"/>
    </location>
</feature>
<keyword evidence="3 8" id="KW-0378">Hydrolase</keyword>
<evidence type="ECO:0000313" key="13">
    <source>
        <dbReference type="Proteomes" id="UP000005709"/>
    </source>
</evidence>
<evidence type="ECO:0000256" key="7">
    <source>
        <dbReference type="PIRSR" id="PIRSR627057-2"/>
    </source>
</evidence>
<feature type="domain" description="Peptidase M48" evidence="10">
    <location>
        <begin position="199"/>
        <end position="400"/>
    </location>
</feature>
<evidence type="ECO:0000256" key="3">
    <source>
        <dbReference type="ARBA" id="ARBA00022801"/>
    </source>
</evidence>
<protein>
    <submittedName>
        <fullName evidence="12">Peptidase, M48 family</fullName>
        <ecNumber evidence="12">3.4.24.-</ecNumber>
    </submittedName>
</protein>
<dbReference type="PANTHER" id="PTHR10120">
    <property type="entry name" value="CAAX PRENYL PROTEASE 1"/>
    <property type="match status" value="1"/>
</dbReference>
<evidence type="ECO:0000256" key="5">
    <source>
        <dbReference type="ARBA" id="ARBA00023049"/>
    </source>
</evidence>
<feature type="active site" evidence="6">
    <location>
        <position position="270"/>
    </location>
</feature>
<dbReference type="OrthoDB" id="9781930at2"/>
<feature type="transmembrane region" description="Helical" evidence="9">
    <location>
        <begin position="283"/>
        <end position="308"/>
    </location>
</feature>
<dbReference type="Pfam" id="PF01435">
    <property type="entry name" value="Peptidase_M48"/>
    <property type="match status" value="1"/>
</dbReference>
<keyword evidence="13" id="KW-1185">Reference proteome</keyword>
<dbReference type="eggNOG" id="COG0501">
    <property type="taxonomic scope" value="Bacteria"/>
</dbReference>
<evidence type="ECO:0000259" key="10">
    <source>
        <dbReference type="Pfam" id="PF01435"/>
    </source>
</evidence>
<evidence type="ECO:0000256" key="1">
    <source>
        <dbReference type="ARBA" id="ARBA00022670"/>
    </source>
</evidence>
<dbReference type="FunFam" id="3.30.2010.10:FF:000010">
    <property type="entry name" value="M48 family peptidase"/>
    <property type="match status" value="1"/>
</dbReference>
<keyword evidence="9" id="KW-1133">Transmembrane helix</keyword>
<comment type="caution">
    <text evidence="12">The sequence shown here is derived from an EMBL/GenBank/DDBJ whole genome shotgun (WGS) entry which is preliminary data.</text>
</comment>
<evidence type="ECO:0000256" key="6">
    <source>
        <dbReference type="PIRSR" id="PIRSR627057-1"/>
    </source>
</evidence>
<feature type="transmembrane region" description="Helical" evidence="9">
    <location>
        <begin position="91"/>
        <end position="112"/>
    </location>
</feature>
<dbReference type="InterPro" id="IPR027057">
    <property type="entry name" value="CAXX_Prtase_1"/>
</dbReference>
<evidence type="ECO:0000256" key="8">
    <source>
        <dbReference type="RuleBase" id="RU003983"/>
    </source>
</evidence>
<feature type="transmembrane region" description="Helical" evidence="9">
    <location>
        <begin position="6"/>
        <end position="22"/>
    </location>
</feature>
<reference evidence="12 13" key="1">
    <citation type="submission" date="2009-07" db="EMBL/GenBank/DDBJ databases">
        <authorList>
            <person name="Madupu R."/>
            <person name="Sebastian Y."/>
            <person name="Durkin A.S."/>
            <person name="Torralba M."/>
            <person name="Methe B."/>
            <person name="Sutton G.G."/>
            <person name="Strausberg R.L."/>
            <person name="Nelson K.E."/>
        </authorList>
    </citation>
    <scope>NUCLEOTIDE SEQUENCE [LARGE SCALE GENOMIC DNA]</scope>
    <source>
        <strain evidence="12 13">RM3268</strain>
    </source>
</reference>
<feature type="transmembrane region" description="Helical" evidence="9">
    <location>
        <begin position="314"/>
        <end position="332"/>
    </location>
</feature>
<dbReference type="RefSeq" id="WP_005870121.1">
    <property type="nucleotide sequence ID" value="NZ_ACYG01000017.1"/>
</dbReference>
<gene>
    <name evidence="12" type="ORF">CAMGR0001_0679</name>
</gene>
<feature type="binding site" evidence="7">
    <location>
        <position position="344"/>
    </location>
    <ligand>
        <name>Zn(2+)</name>
        <dbReference type="ChEBI" id="CHEBI:29105"/>
        <note>catalytic</note>
    </ligand>
</feature>
<feature type="transmembrane region" description="Helical" evidence="9">
    <location>
        <begin position="142"/>
        <end position="163"/>
    </location>
</feature>
<sequence length="402" mass="44559">MVWFLIFLYALYTIYKISLDLLELSFIRAKLKEPAVVLNEDDYRKAGEVGAVNLRFNIFSHCFSFVVVLIWILAGAGALQRAIYDLTGDGIFAQSCFVTAFLIIGGAISLPLEIYKTFVKDRRLGFSTITPAVFVKDALKSLALTLIFGFAVASALVFCVNSLGAHWWVWGFLLSFGIVLLINLIYPTVIAPLFNKMQPLEQGELKERIEELLRRCGFKSSGVFTIDASKRDKRLNAYFGGFGATKKVVLFDTLIEKLSEDEILAVLGHELGHFKHGDILKGLALSFVLLGATFAVFGNLPAGVFGALGLNADGGATLVFMILFAPILHAFFEPVISKLSRMHEFSADRHGASMQDKKSMIGALKKLGSENKAFPIAHKIYAAVYHSHPSLYERIRELDEDR</sequence>
<comment type="cofactor">
    <cofactor evidence="7 8">
        <name>Zn(2+)</name>
        <dbReference type="ChEBI" id="CHEBI:29105"/>
    </cofactor>
    <text evidence="7 8">Binds 1 zinc ion per subunit.</text>
</comment>
<dbReference type="InterPro" id="IPR001915">
    <property type="entry name" value="Peptidase_M48"/>
</dbReference>
<keyword evidence="1 8" id="KW-0645">Protease</keyword>
<feature type="binding site" evidence="7">
    <location>
        <position position="269"/>
    </location>
    <ligand>
        <name>Zn(2+)</name>
        <dbReference type="ChEBI" id="CHEBI:29105"/>
        <note>catalytic</note>
    </ligand>
</feature>
<keyword evidence="9" id="KW-0812">Transmembrane</keyword>
<keyword evidence="5 8" id="KW-0482">Metalloprotease</keyword>
<evidence type="ECO:0000256" key="9">
    <source>
        <dbReference type="SAM" id="Phobius"/>
    </source>
</evidence>
<dbReference type="Proteomes" id="UP000005709">
    <property type="component" value="Unassembled WGS sequence"/>
</dbReference>
<dbReference type="EMBL" id="ACYG01000017">
    <property type="protein sequence ID" value="EEV18348.1"/>
    <property type="molecule type" value="Genomic_DNA"/>
</dbReference>
<accession>C8PFN6</accession>
<feature type="domain" description="CAAX prenyl protease 1 N-terminal" evidence="11">
    <location>
        <begin position="37"/>
        <end position="196"/>
    </location>
</feature>
<dbReference type="GO" id="GO:0004222">
    <property type="term" value="F:metalloendopeptidase activity"/>
    <property type="evidence" value="ECO:0007669"/>
    <property type="project" value="InterPro"/>
</dbReference>
<dbReference type="CDD" id="cd07343">
    <property type="entry name" value="M48A_Zmpste24p_like"/>
    <property type="match status" value="1"/>
</dbReference>
<dbReference type="InterPro" id="IPR032456">
    <property type="entry name" value="Peptidase_M48_N"/>
</dbReference>
<dbReference type="Gene3D" id="3.30.2010.10">
    <property type="entry name" value="Metalloproteases ('zincins'), catalytic domain"/>
    <property type="match status" value="1"/>
</dbReference>
<name>C8PFN6_9BACT</name>
<keyword evidence="9" id="KW-0472">Membrane</keyword>
<dbReference type="Pfam" id="PF16491">
    <property type="entry name" value="Peptidase_M48_N"/>
    <property type="match status" value="1"/>
</dbReference>
<dbReference type="STRING" id="824.CGRAC_1569"/>
<dbReference type="AlphaFoldDB" id="C8PFN6"/>